<proteinExistence type="predicted"/>
<dbReference type="Pfam" id="PF09936">
    <property type="entry name" value="Methyltrn_RNA_4"/>
    <property type="match status" value="1"/>
</dbReference>
<dbReference type="InterPro" id="IPR019230">
    <property type="entry name" value="RNA_MeTrfase_C_dom"/>
</dbReference>
<dbReference type="InterPro" id="IPR029026">
    <property type="entry name" value="tRNA_m1G_MTases_N"/>
</dbReference>
<keyword evidence="3" id="KW-1185">Reference proteome</keyword>
<dbReference type="AlphaFoldDB" id="A0A5D3WF23"/>
<gene>
    <name evidence="2" type="ORF">EDC39_11521</name>
</gene>
<comment type="caution">
    <text evidence="2">The sequence shown here is derived from an EMBL/GenBank/DDBJ whole genome shotgun (WGS) entry which is preliminary data.</text>
</comment>
<dbReference type="EMBL" id="VNIB01000015">
    <property type="protein sequence ID" value="TYO96075.1"/>
    <property type="molecule type" value="Genomic_DNA"/>
</dbReference>
<dbReference type="OrthoDB" id="9794931at2"/>
<sequence length="197" mass="21966">MRLAIALLHYPVLNRAGETVTTAVTNLDVHDLARSALTYGVERFYVVTPVAEQRRLVNELLDHWCRGFGARYNPDRRRALELVEPVATLDEALGDYAGRTGRAVTPLLTGAGRRDGRPLRDLRRELQRRPHMLLFGTGSGLAPELFERGWPVVEPIEGTTDYNHLSVRAASAILLDRLVAGCRNDSQDIQRNDKASA</sequence>
<evidence type="ECO:0000313" key="3">
    <source>
        <dbReference type="Proteomes" id="UP000324159"/>
    </source>
</evidence>
<evidence type="ECO:0000313" key="2">
    <source>
        <dbReference type="EMBL" id="TYO96075.1"/>
    </source>
</evidence>
<evidence type="ECO:0000259" key="1">
    <source>
        <dbReference type="Pfam" id="PF09936"/>
    </source>
</evidence>
<reference evidence="2 3" key="1">
    <citation type="submission" date="2019-07" db="EMBL/GenBank/DDBJ databases">
        <title>Genomic Encyclopedia of Type Strains, Phase IV (KMG-IV): sequencing the most valuable type-strain genomes for metagenomic binning, comparative biology and taxonomic classification.</title>
        <authorList>
            <person name="Goeker M."/>
        </authorList>
    </citation>
    <scope>NUCLEOTIDE SEQUENCE [LARGE SCALE GENOMIC DNA]</scope>
    <source>
        <strain evidence="2 3">SS015</strain>
    </source>
</reference>
<dbReference type="CDD" id="cd18085">
    <property type="entry name" value="TM1570-like"/>
    <property type="match status" value="1"/>
</dbReference>
<protein>
    <recommendedName>
        <fullName evidence="1">tRNA (guanine-N(1)-)-methyltransferase C-terminal domain-containing protein</fullName>
    </recommendedName>
</protein>
<accession>A0A5D3WF23</accession>
<name>A0A5D3WF23_9BACT</name>
<feature type="domain" description="tRNA (guanine-N(1)-)-methyltransferase C-terminal" evidence="1">
    <location>
        <begin position="3"/>
        <end position="179"/>
    </location>
</feature>
<organism evidence="2 3">
    <name type="scientific">Geothermobacter ehrlichii</name>
    <dbReference type="NCBI Taxonomy" id="213224"/>
    <lineage>
        <taxon>Bacteria</taxon>
        <taxon>Pseudomonadati</taxon>
        <taxon>Thermodesulfobacteriota</taxon>
        <taxon>Desulfuromonadia</taxon>
        <taxon>Desulfuromonadales</taxon>
        <taxon>Geothermobacteraceae</taxon>
        <taxon>Geothermobacter</taxon>
    </lineage>
</organism>
<dbReference type="Gene3D" id="3.40.1280.10">
    <property type="match status" value="1"/>
</dbReference>
<dbReference type="Proteomes" id="UP000324159">
    <property type="component" value="Unassembled WGS sequence"/>
</dbReference>